<keyword evidence="2" id="KW-0378">Hydrolase</keyword>
<name>A0A7W3TTF0_9LACO</name>
<accession>A0A7W3TTF0</accession>
<evidence type="ECO:0000313" key="2">
    <source>
        <dbReference type="EMBL" id="MBB1070560.1"/>
    </source>
</evidence>
<sequence length="266" mass="30273">MKNNRIVIIGVCLIIIFSIVGGAVLKQRKARHYKNSYVPTIIFMDKANNGGKNISLANKIKNKGVTSNICQFSIVKDNKIVVRGNSRSKTLNPIIQVKGQKLTVNSIDKVMKKAKSIYHTKNYNIILLYGVANTYFDYLVRQKRSNIKLNNLICIAGDFAFNEDKSLIIDHSGKPDYISKNYRKFLLLRHNKMLNQTRVLNIMGNNSDNSDGIVLNASSKALKYLVYPETSVYVEKVITGKNSEHFQLIKNKLVEQTIIDFLWLNK</sequence>
<evidence type="ECO:0000313" key="3">
    <source>
        <dbReference type="Proteomes" id="UP000518316"/>
    </source>
</evidence>
<dbReference type="InterPro" id="IPR029058">
    <property type="entry name" value="AB_hydrolase_fold"/>
</dbReference>
<keyword evidence="1" id="KW-0472">Membrane</keyword>
<dbReference type="RefSeq" id="WP_182599002.1">
    <property type="nucleotide sequence ID" value="NZ_JACIVC010000069.1"/>
</dbReference>
<dbReference type="Gene3D" id="3.40.50.1820">
    <property type="entry name" value="alpha/beta hydrolase"/>
    <property type="match status" value="1"/>
</dbReference>
<reference evidence="2 3" key="1">
    <citation type="submission" date="2020-07" db="EMBL/GenBank/DDBJ databases">
        <title>Description of Limosilactobacillus balticus sp. nov., Limosilactobacillus agrestis sp. nov., Limosilactobacillus albertensis sp. nov., Limosilactobacillus rudii sp. nov., Limosilactobacillus fastidiosus sp. nov., five novel Limosilactobacillus species isolated from the vertebrate gastrointestinal tract, and proposal of 6 subspecies of Limosilactobacillus reuteri adapted to the gastrointestinal tract of specific vertebrate hosts.</title>
        <authorList>
            <person name="Li F."/>
            <person name="Cheng C."/>
            <person name="Zheng J."/>
            <person name="Quevedo R.M."/>
            <person name="Li J."/>
            <person name="Roos S."/>
            <person name="Gaenzle M.G."/>
            <person name="Walter J."/>
        </authorList>
    </citation>
    <scope>NUCLEOTIDE SEQUENCE [LARGE SCALE GENOMIC DNA]</scope>
    <source>
        <strain evidence="2 3">RRLNB_1_1</strain>
    </source>
</reference>
<organism evidence="2 3">
    <name type="scientific">Limosilactobacillus albertensis</name>
    <dbReference type="NCBI Taxonomy" id="2759752"/>
    <lineage>
        <taxon>Bacteria</taxon>
        <taxon>Bacillati</taxon>
        <taxon>Bacillota</taxon>
        <taxon>Bacilli</taxon>
        <taxon>Lactobacillales</taxon>
        <taxon>Lactobacillaceae</taxon>
        <taxon>Limosilactobacillus</taxon>
    </lineage>
</organism>
<gene>
    <name evidence="2" type="ORF">H5S40_10420</name>
</gene>
<feature type="transmembrane region" description="Helical" evidence="1">
    <location>
        <begin position="6"/>
        <end position="25"/>
    </location>
</feature>
<evidence type="ECO:0000256" key="1">
    <source>
        <dbReference type="SAM" id="Phobius"/>
    </source>
</evidence>
<keyword evidence="1" id="KW-0812">Transmembrane</keyword>
<keyword evidence="3" id="KW-1185">Reference proteome</keyword>
<proteinExistence type="predicted"/>
<dbReference type="AlphaFoldDB" id="A0A7W3TTF0"/>
<protein>
    <submittedName>
        <fullName evidence="2">Alpha/beta hydrolase</fullName>
    </submittedName>
</protein>
<dbReference type="GO" id="GO:0016787">
    <property type="term" value="F:hydrolase activity"/>
    <property type="evidence" value="ECO:0007669"/>
    <property type="project" value="UniProtKB-KW"/>
</dbReference>
<dbReference type="InterPro" id="IPR010315">
    <property type="entry name" value="DUF915_hydro-like"/>
</dbReference>
<dbReference type="EMBL" id="JACIVC010000069">
    <property type="protein sequence ID" value="MBB1070560.1"/>
    <property type="molecule type" value="Genomic_DNA"/>
</dbReference>
<comment type="caution">
    <text evidence="2">The sequence shown here is derived from an EMBL/GenBank/DDBJ whole genome shotgun (WGS) entry which is preliminary data.</text>
</comment>
<keyword evidence="1" id="KW-1133">Transmembrane helix</keyword>
<dbReference type="Proteomes" id="UP000518316">
    <property type="component" value="Unassembled WGS sequence"/>
</dbReference>
<dbReference type="Pfam" id="PF06028">
    <property type="entry name" value="DUF915"/>
    <property type="match status" value="1"/>
</dbReference>